<dbReference type="EMBL" id="CP014782">
    <property type="protein sequence ID" value="AQS35649.1"/>
    <property type="molecule type" value="Genomic_DNA"/>
</dbReference>
<evidence type="ECO:0008006" key="3">
    <source>
        <dbReference type="Google" id="ProtNLM"/>
    </source>
</evidence>
<dbReference type="InterPro" id="IPR054836">
    <property type="entry name" value="Tn5_transposase"/>
</dbReference>
<evidence type="ECO:0000313" key="2">
    <source>
        <dbReference type="Proteomes" id="UP000189545"/>
    </source>
</evidence>
<dbReference type="InterPro" id="IPR012337">
    <property type="entry name" value="RNaseH-like_sf"/>
</dbReference>
<accession>A0A1S6HJG5</accession>
<dbReference type="Proteomes" id="UP000189545">
    <property type="component" value="Chromosome"/>
</dbReference>
<evidence type="ECO:0000313" key="1">
    <source>
        <dbReference type="EMBL" id="AQS35649.1"/>
    </source>
</evidence>
<keyword evidence="2" id="KW-1185">Reference proteome</keyword>
<protein>
    <recommendedName>
        <fullName evidence="3">Transposase IS4-like domain-containing protein</fullName>
    </recommendedName>
</protein>
<dbReference type="InterPro" id="IPR014737">
    <property type="entry name" value="Transposase_Tn5-like_C"/>
</dbReference>
<dbReference type="InterPro" id="IPR047768">
    <property type="entry name" value="Tn5p-like"/>
</dbReference>
<gene>
    <name evidence="1" type="ORF">Sps_00445</name>
</gene>
<dbReference type="SUPFAM" id="SSF53098">
    <property type="entry name" value="Ribonuclease H-like"/>
    <property type="match status" value="1"/>
</dbReference>
<dbReference type="PANTHER" id="PTHR37319">
    <property type="entry name" value="TRANSPOSASE"/>
    <property type="match status" value="1"/>
</dbReference>
<dbReference type="STRING" id="225848.Sps_00445"/>
<sequence>MYYVGCCERSSHDKPLSWHLLTSEPVTNKEQALKIISYYEKRWLVEEYHKVWKSDGTDIESLRLQSKDNMERLVTISGFIATRVLQLKFANMQAGDVSCEQVLSTKAWKLLWLKRVGSELPKEAPNMGWAYQELARLGGWKDTKRTGKALVKVIWQGWLKLQTTLEGYELAMSLEFNL</sequence>
<reference evidence="1 2" key="1">
    <citation type="submission" date="2016-03" db="EMBL/GenBank/DDBJ databases">
        <title>Complete genome sequence of Shewanella psychrophila WP2, a deep sea bacterium isolated from west Pacific sediment.</title>
        <authorList>
            <person name="Xu G."/>
            <person name="Jian H."/>
        </authorList>
    </citation>
    <scope>NUCLEOTIDE SEQUENCE [LARGE SCALE GENOMIC DNA]</scope>
    <source>
        <strain evidence="1 2">WP2</strain>
    </source>
</reference>
<dbReference type="KEGG" id="spsw:Sps_00445"/>
<dbReference type="NCBIfam" id="NF033590">
    <property type="entry name" value="transpos_IS4_3"/>
    <property type="match status" value="1"/>
</dbReference>
<dbReference type="AlphaFoldDB" id="A0A1S6HJG5"/>
<dbReference type="PANTHER" id="PTHR37319:SF1">
    <property type="entry name" value="TRANSPOSASE TN5 DIMERISATION DOMAIN-CONTAINING PROTEIN"/>
    <property type="match status" value="1"/>
</dbReference>
<dbReference type="Gene3D" id="3.90.350.10">
    <property type="entry name" value="Transposase Inhibitor Protein From Tn5, Chain A, domain 1"/>
    <property type="match status" value="1"/>
</dbReference>
<name>A0A1S6HJG5_9GAMM</name>
<dbReference type="Gene3D" id="1.10.740.10">
    <property type="entry name" value="Transferase Inhibitor Protein From Tn5, Chain"/>
    <property type="match status" value="1"/>
</dbReference>
<organism evidence="1 2">
    <name type="scientific">Shewanella psychrophila</name>
    <dbReference type="NCBI Taxonomy" id="225848"/>
    <lineage>
        <taxon>Bacteria</taxon>
        <taxon>Pseudomonadati</taxon>
        <taxon>Pseudomonadota</taxon>
        <taxon>Gammaproteobacteria</taxon>
        <taxon>Alteromonadales</taxon>
        <taxon>Shewanellaceae</taxon>
        <taxon>Shewanella</taxon>
    </lineage>
</organism>
<proteinExistence type="predicted"/>